<evidence type="ECO:0000313" key="1">
    <source>
        <dbReference type="EMBL" id="GKU90884.1"/>
    </source>
</evidence>
<proteinExistence type="predicted"/>
<dbReference type="AlphaFoldDB" id="A0AAV5HZG0"/>
<keyword evidence="2" id="KW-1185">Reference proteome</keyword>
<comment type="caution">
    <text evidence="1">The sequence shown here is derived from an EMBL/GenBank/DDBJ whole genome shotgun (WGS) entry which is preliminary data.</text>
</comment>
<sequence length="39" mass="4493">MKDGLPDLSSTPAWLRPWAVFSLDMTLESQEESPPWNLF</sequence>
<gene>
    <name evidence="1" type="ORF">SLEP1_g4828</name>
</gene>
<accession>A0AAV5HZG0</accession>
<dbReference type="EMBL" id="BPVZ01000004">
    <property type="protein sequence ID" value="GKU90884.1"/>
    <property type="molecule type" value="Genomic_DNA"/>
</dbReference>
<organism evidence="1 2">
    <name type="scientific">Rubroshorea leprosula</name>
    <dbReference type="NCBI Taxonomy" id="152421"/>
    <lineage>
        <taxon>Eukaryota</taxon>
        <taxon>Viridiplantae</taxon>
        <taxon>Streptophyta</taxon>
        <taxon>Embryophyta</taxon>
        <taxon>Tracheophyta</taxon>
        <taxon>Spermatophyta</taxon>
        <taxon>Magnoliopsida</taxon>
        <taxon>eudicotyledons</taxon>
        <taxon>Gunneridae</taxon>
        <taxon>Pentapetalae</taxon>
        <taxon>rosids</taxon>
        <taxon>malvids</taxon>
        <taxon>Malvales</taxon>
        <taxon>Dipterocarpaceae</taxon>
        <taxon>Rubroshorea</taxon>
    </lineage>
</organism>
<evidence type="ECO:0000313" key="2">
    <source>
        <dbReference type="Proteomes" id="UP001054252"/>
    </source>
</evidence>
<reference evidence="1 2" key="1">
    <citation type="journal article" date="2021" name="Commun. Biol.">
        <title>The genome of Shorea leprosula (Dipterocarpaceae) highlights the ecological relevance of drought in aseasonal tropical rainforests.</title>
        <authorList>
            <person name="Ng K.K.S."/>
            <person name="Kobayashi M.J."/>
            <person name="Fawcett J.A."/>
            <person name="Hatakeyama M."/>
            <person name="Paape T."/>
            <person name="Ng C.H."/>
            <person name="Ang C.C."/>
            <person name="Tnah L.H."/>
            <person name="Lee C.T."/>
            <person name="Nishiyama T."/>
            <person name="Sese J."/>
            <person name="O'Brien M.J."/>
            <person name="Copetti D."/>
            <person name="Mohd Noor M.I."/>
            <person name="Ong R.C."/>
            <person name="Putra M."/>
            <person name="Sireger I.Z."/>
            <person name="Indrioko S."/>
            <person name="Kosugi Y."/>
            <person name="Izuno A."/>
            <person name="Isagi Y."/>
            <person name="Lee S.L."/>
            <person name="Shimizu K.K."/>
        </authorList>
    </citation>
    <scope>NUCLEOTIDE SEQUENCE [LARGE SCALE GENOMIC DNA]</scope>
    <source>
        <strain evidence="1">214</strain>
    </source>
</reference>
<name>A0AAV5HZG0_9ROSI</name>
<protein>
    <submittedName>
        <fullName evidence="1">Uncharacterized protein</fullName>
    </submittedName>
</protein>
<dbReference type="Proteomes" id="UP001054252">
    <property type="component" value="Unassembled WGS sequence"/>
</dbReference>